<evidence type="ECO:0000256" key="1">
    <source>
        <dbReference type="SAM" id="MobiDB-lite"/>
    </source>
</evidence>
<dbReference type="RefSeq" id="WP_145226675.1">
    <property type="nucleotide sequence ID" value="NZ_VIVQ01000001.1"/>
</dbReference>
<dbReference type="InterPro" id="IPR051162">
    <property type="entry name" value="T4SS_component"/>
</dbReference>
<comment type="caution">
    <text evidence="2">The sequence shown here is derived from an EMBL/GenBank/DDBJ whole genome shotgun (WGS) entry which is preliminary data.</text>
</comment>
<accession>A0A561EAD3</accession>
<dbReference type="PANTHER" id="PTHR30121:SF11">
    <property type="entry name" value="AAA+ ATPASE DOMAIN-CONTAINING PROTEIN"/>
    <property type="match status" value="1"/>
</dbReference>
<dbReference type="EMBL" id="VIVQ01000001">
    <property type="protein sequence ID" value="TWE12573.1"/>
    <property type="molecule type" value="Genomic_DNA"/>
</dbReference>
<dbReference type="AlphaFoldDB" id="A0A561EAD3"/>
<evidence type="ECO:0000313" key="3">
    <source>
        <dbReference type="Proteomes" id="UP000318297"/>
    </source>
</evidence>
<keyword evidence="3" id="KW-1185">Reference proteome</keyword>
<dbReference type="SUPFAM" id="SSF52540">
    <property type="entry name" value="P-loop containing nucleoside triphosphate hydrolases"/>
    <property type="match status" value="1"/>
</dbReference>
<dbReference type="PANTHER" id="PTHR30121">
    <property type="entry name" value="UNCHARACTERIZED PROTEIN YJGR-RELATED"/>
    <property type="match status" value="1"/>
</dbReference>
<protein>
    <recommendedName>
        <fullName evidence="4">Type IV secretion system coupling TraD/TrwB family protein</fullName>
    </recommendedName>
</protein>
<proteinExistence type="predicted"/>
<reference evidence="2 3" key="1">
    <citation type="submission" date="2019-06" db="EMBL/GenBank/DDBJ databases">
        <title>Sequencing the genomes of 1000 actinobacteria strains.</title>
        <authorList>
            <person name="Klenk H.-P."/>
        </authorList>
    </citation>
    <scope>NUCLEOTIDE SEQUENCE [LARGE SCALE GENOMIC DNA]</scope>
    <source>
        <strain evidence="2 3">DSM 19560</strain>
    </source>
</reference>
<sequence>MTRPSSVWRELRFTEALSPDAVRALFLGLAALARQPRLVLEVIGTGGTLRWRLGADDDIALRKALHVVRTHLPTVLVSSTDVSLPSGMDSVQVAATLRISRHRQRPLRADAAAEQSAVTRSLLAALTQAGTKEVLRFQLVLGVRTWPRTVSGANGQKAPVDEVAKLGQHGFGCCIRVLAAFGSKERAGHLIGQVGAALRGLEAPGQAVRLLNCSPKSVTSVSSPFLWPLSLSVADLVPLGLPVAATPDTPLPGLRPRHPRLLPATKQHPSSGGICYGTSTVAAEHGVDREIHQGLRDGLQHRHILGPTGVGKSTLLAQQILHDIDAGLGQIVIDPKADLVTDLLARIPEHRRADVVVLDPGSARPVGFNSLGSVSTPAEADLVADQIVTVFTSLFGTGLGPRSTDLLHSSALSLARYRLTGGQASLALIPLLLTNVGLRRKVVAAVAPGDPLGLGAFWAEYDALSDDARAVIIRPLMNKLRTVLLRPSLRAVIGQLEPGFRIEQVFTENKILLVRLGKDRIGHEAASLLGSLIVADVWRAALTRLQVPASQRTQVGLVVDEAQDYVRLNSPLDDALAQARSLGMGVTLAHQYRKQLGGLLPGVDANTGSKIVFRLSGDDASATAHLFGDKLLVADDFATLPRYHAYARLLVDGSTAPWVSLTTRVLPAPIRDPIELQHASETTFGHPAQDTEAALIELTTPRGATATTRGPSAPGQSGAAPLGRVRRAPTPPPTTGDASDDAAPRINHRTRKEDDQ</sequence>
<dbReference type="InterPro" id="IPR027417">
    <property type="entry name" value="P-loop_NTPase"/>
</dbReference>
<evidence type="ECO:0000313" key="2">
    <source>
        <dbReference type="EMBL" id="TWE12573.1"/>
    </source>
</evidence>
<dbReference type="OrthoDB" id="3258326at2"/>
<dbReference type="Proteomes" id="UP000318297">
    <property type="component" value="Unassembled WGS sequence"/>
</dbReference>
<feature type="region of interest" description="Disordered" evidence="1">
    <location>
        <begin position="703"/>
        <end position="756"/>
    </location>
</feature>
<gene>
    <name evidence="2" type="ORF">BKA23_1386</name>
</gene>
<evidence type="ECO:0008006" key="4">
    <source>
        <dbReference type="Google" id="ProtNLM"/>
    </source>
</evidence>
<dbReference type="Gene3D" id="3.40.50.300">
    <property type="entry name" value="P-loop containing nucleotide triphosphate hydrolases"/>
    <property type="match status" value="2"/>
</dbReference>
<name>A0A561EAD3_9MICO</name>
<organism evidence="2 3">
    <name type="scientific">Rudaeicoccus suwonensis</name>
    <dbReference type="NCBI Taxonomy" id="657409"/>
    <lineage>
        <taxon>Bacteria</taxon>
        <taxon>Bacillati</taxon>
        <taxon>Actinomycetota</taxon>
        <taxon>Actinomycetes</taxon>
        <taxon>Micrococcales</taxon>
        <taxon>Dermacoccaceae</taxon>
        <taxon>Rudaeicoccus</taxon>
    </lineage>
</organism>